<accession>A0A6A3H921</accession>
<dbReference type="OrthoDB" id="194076at2759"/>
<feature type="compositionally biased region" description="Basic and acidic residues" evidence="1">
    <location>
        <begin position="45"/>
        <end position="64"/>
    </location>
</feature>
<dbReference type="PANTHER" id="PTHR38052">
    <property type="entry name" value="EXPRESSED PROTEIN"/>
    <property type="match status" value="1"/>
</dbReference>
<evidence type="ECO:0000313" key="4">
    <source>
        <dbReference type="EMBL" id="KAE9274425.1"/>
    </source>
</evidence>
<evidence type="ECO:0000256" key="1">
    <source>
        <dbReference type="SAM" id="MobiDB-lite"/>
    </source>
</evidence>
<evidence type="ECO:0000313" key="7">
    <source>
        <dbReference type="Proteomes" id="UP000435112"/>
    </source>
</evidence>
<dbReference type="AlphaFoldDB" id="A0A6A3H921"/>
<evidence type="ECO:0000313" key="6">
    <source>
        <dbReference type="Proteomes" id="UP000434957"/>
    </source>
</evidence>
<reference evidence="5 7" key="1">
    <citation type="submission" date="2018-09" db="EMBL/GenBank/DDBJ databases">
        <title>Genomic investigation of the strawberry pathogen Phytophthora fragariae indicates pathogenicity is determined by transcriptional variation in three key races.</title>
        <authorList>
            <person name="Adams T.M."/>
            <person name="Armitage A.D."/>
            <person name="Sobczyk M.K."/>
            <person name="Bates H.J."/>
            <person name="Dunwell J.M."/>
            <person name="Nellist C.F."/>
            <person name="Harrison R.J."/>
        </authorList>
    </citation>
    <scope>NUCLEOTIDE SEQUENCE [LARGE SCALE GENOMIC DNA]</scope>
    <source>
        <strain evidence="3 5">SCRP249</strain>
        <strain evidence="2 7">SCRP324</strain>
        <strain evidence="4 6">SCRP333</strain>
    </source>
</reference>
<proteinExistence type="predicted"/>
<gene>
    <name evidence="3" type="ORF">PR001_g22427</name>
    <name evidence="2" type="ORF">PR002_g28508</name>
    <name evidence="4" type="ORF">PR003_g29610</name>
</gene>
<dbReference type="Proteomes" id="UP000429607">
    <property type="component" value="Unassembled WGS sequence"/>
</dbReference>
<dbReference type="Proteomes" id="UP000435112">
    <property type="component" value="Unassembled WGS sequence"/>
</dbReference>
<sequence length="94" mass="10552">MVFTIVINLYGKNVEEQLRAKLAKASHTYSKDASVVGWHPQRPAQVDHRRALRPGKSERGETLRPHGLQGVRGRLSGAAQERSGQLDVHQFQEL</sequence>
<feature type="region of interest" description="Disordered" evidence="1">
    <location>
        <begin position="31"/>
        <end position="94"/>
    </location>
</feature>
<dbReference type="EMBL" id="QXFT01005061">
    <property type="protein sequence ID" value="KAE9274425.1"/>
    <property type="molecule type" value="Genomic_DNA"/>
</dbReference>
<comment type="caution">
    <text evidence="2">The sequence shown here is derived from an EMBL/GenBank/DDBJ whole genome shotgun (WGS) entry which is preliminary data.</text>
</comment>
<dbReference type="Proteomes" id="UP000434957">
    <property type="component" value="Unassembled WGS sequence"/>
</dbReference>
<keyword evidence="6" id="KW-1185">Reference proteome</keyword>
<evidence type="ECO:0000313" key="5">
    <source>
        <dbReference type="Proteomes" id="UP000429607"/>
    </source>
</evidence>
<organism evidence="2 7">
    <name type="scientific">Phytophthora rubi</name>
    <dbReference type="NCBI Taxonomy" id="129364"/>
    <lineage>
        <taxon>Eukaryota</taxon>
        <taxon>Sar</taxon>
        <taxon>Stramenopiles</taxon>
        <taxon>Oomycota</taxon>
        <taxon>Peronosporomycetes</taxon>
        <taxon>Peronosporales</taxon>
        <taxon>Peronosporaceae</taxon>
        <taxon>Phytophthora</taxon>
    </lineage>
</organism>
<dbReference type="EMBL" id="QXFV01002491">
    <property type="protein sequence ID" value="KAE8987088.1"/>
    <property type="molecule type" value="Genomic_DNA"/>
</dbReference>
<protein>
    <submittedName>
        <fullName evidence="2">Uncharacterized protein</fullName>
    </submittedName>
</protein>
<evidence type="ECO:0000313" key="2">
    <source>
        <dbReference type="EMBL" id="KAE8965991.1"/>
    </source>
</evidence>
<dbReference type="PANTHER" id="PTHR38052:SF1">
    <property type="entry name" value="ABM DOMAIN-CONTAINING PROTEIN"/>
    <property type="match status" value="1"/>
</dbReference>
<name>A0A6A3H921_9STRA</name>
<evidence type="ECO:0000313" key="3">
    <source>
        <dbReference type="EMBL" id="KAE8987088.1"/>
    </source>
</evidence>
<dbReference type="EMBL" id="QXFU01005024">
    <property type="protein sequence ID" value="KAE8965991.1"/>
    <property type="molecule type" value="Genomic_DNA"/>
</dbReference>